<proteinExistence type="predicted"/>
<gene>
    <name evidence="3" type="ORF">ANN_10378</name>
</gene>
<feature type="compositionally biased region" description="Acidic residues" evidence="1">
    <location>
        <begin position="101"/>
        <end position="125"/>
    </location>
</feature>
<dbReference type="PROSITE" id="PS50878">
    <property type="entry name" value="RT_POL"/>
    <property type="match status" value="1"/>
</dbReference>
<organism evidence="3 4">
    <name type="scientific">Periplaneta americana</name>
    <name type="common">American cockroach</name>
    <name type="synonym">Blatta americana</name>
    <dbReference type="NCBI Taxonomy" id="6978"/>
    <lineage>
        <taxon>Eukaryota</taxon>
        <taxon>Metazoa</taxon>
        <taxon>Ecdysozoa</taxon>
        <taxon>Arthropoda</taxon>
        <taxon>Hexapoda</taxon>
        <taxon>Insecta</taxon>
        <taxon>Pterygota</taxon>
        <taxon>Neoptera</taxon>
        <taxon>Polyneoptera</taxon>
        <taxon>Dictyoptera</taxon>
        <taxon>Blattodea</taxon>
        <taxon>Blattoidea</taxon>
        <taxon>Blattidae</taxon>
        <taxon>Blattinae</taxon>
        <taxon>Periplaneta</taxon>
    </lineage>
</organism>
<evidence type="ECO:0000313" key="3">
    <source>
        <dbReference type="EMBL" id="KAJ4448362.1"/>
    </source>
</evidence>
<feature type="compositionally biased region" description="Acidic residues" evidence="1">
    <location>
        <begin position="244"/>
        <end position="265"/>
    </location>
</feature>
<reference evidence="3 4" key="1">
    <citation type="journal article" date="2022" name="Allergy">
        <title>Genome assembly and annotation of Periplaneta americana reveal a comprehensive cockroach allergen profile.</title>
        <authorList>
            <person name="Wang L."/>
            <person name="Xiong Q."/>
            <person name="Saelim N."/>
            <person name="Wang L."/>
            <person name="Nong W."/>
            <person name="Wan A.T."/>
            <person name="Shi M."/>
            <person name="Liu X."/>
            <person name="Cao Q."/>
            <person name="Hui J.H.L."/>
            <person name="Sookrung N."/>
            <person name="Leung T.F."/>
            <person name="Tungtrongchitr A."/>
            <person name="Tsui S.K.W."/>
        </authorList>
    </citation>
    <scope>NUCLEOTIDE SEQUENCE [LARGE SCALE GENOMIC DNA]</scope>
    <source>
        <strain evidence="3">PWHHKU_190912</strain>
    </source>
</reference>
<dbReference type="Pfam" id="PF00078">
    <property type="entry name" value="RVT_1"/>
    <property type="match status" value="1"/>
</dbReference>
<feature type="domain" description="Reverse transcriptase" evidence="2">
    <location>
        <begin position="325"/>
        <end position="441"/>
    </location>
</feature>
<dbReference type="Proteomes" id="UP001148838">
    <property type="component" value="Unassembled WGS sequence"/>
</dbReference>
<evidence type="ECO:0000259" key="2">
    <source>
        <dbReference type="PROSITE" id="PS50878"/>
    </source>
</evidence>
<evidence type="ECO:0000256" key="1">
    <source>
        <dbReference type="SAM" id="MobiDB-lite"/>
    </source>
</evidence>
<feature type="region of interest" description="Disordered" evidence="1">
    <location>
        <begin position="196"/>
        <end position="321"/>
    </location>
</feature>
<feature type="compositionally biased region" description="Basic and acidic residues" evidence="1">
    <location>
        <begin position="228"/>
        <end position="243"/>
    </location>
</feature>
<dbReference type="InterPro" id="IPR000477">
    <property type="entry name" value="RT_dom"/>
</dbReference>
<evidence type="ECO:0000313" key="4">
    <source>
        <dbReference type="Proteomes" id="UP001148838"/>
    </source>
</evidence>
<keyword evidence="4" id="KW-1185">Reference proteome</keyword>
<dbReference type="PANTHER" id="PTHR19446">
    <property type="entry name" value="REVERSE TRANSCRIPTASES"/>
    <property type="match status" value="1"/>
</dbReference>
<feature type="compositionally biased region" description="Basic and acidic residues" evidence="1">
    <location>
        <begin position="279"/>
        <end position="296"/>
    </location>
</feature>
<name>A0ABQ8TP43_PERAM</name>
<protein>
    <recommendedName>
        <fullName evidence="2">Reverse transcriptase domain-containing protein</fullName>
    </recommendedName>
</protein>
<feature type="region of interest" description="Disordered" evidence="1">
    <location>
        <begin position="101"/>
        <end position="137"/>
    </location>
</feature>
<comment type="caution">
    <text evidence="3">The sequence shown here is derived from an EMBL/GenBank/DDBJ whole genome shotgun (WGS) entry which is preliminary data.</text>
</comment>
<accession>A0ABQ8TP43</accession>
<sequence>MIHQILLGCSHPPACEDLDVESLLLKSVTQHFPNCGLGKFSSRLSLRVDAFGLMAMLSLILCVRSGQTTGHPLRCSSPTDPPYSIRLLYLKIEDCVDDDNVDGEDNDDYDNNIDDDVNDNDDDDNKDGNSDYGTENQNVTMMIMRMKTTKTRTTMRRNRTRMAMTKRMTMKNKMNVRTIAMMLSIMITMIMMNDEEGNNNGDGDKDDDAENNSGYEDRNNDNNGAEYKNNDDKDDKNGDGDKNNDDEDNNNGDGDKDDDAEDNNGYEDRNNDNNGAEYKNNDDKDGNNGDGDKNNGDEDDKNGDEDKNNNDEDDNFTHSSLGEFTVYEKGEWPEEFKETVLLLVPKKNNANKCNEFITISLISHSVKFLLRILNRRLYSKREEQLEEEQFGFKKGKGTRDAIGLLRTIGERYLEKNKEVYVVFVDLEKAFDRVDWNKLTGS</sequence>
<dbReference type="EMBL" id="JAJSOF020000005">
    <property type="protein sequence ID" value="KAJ4448362.1"/>
    <property type="molecule type" value="Genomic_DNA"/>
</dbReference>